<dbReference type="Pfam" id="PF04149">
    <property type="entry name" value="DUF397"/>
    <property type="match status" value="1"/>
</dbReference>
<evidence type="ECO:0000313" key="3">
    <source>
        <dbReference type="Proteomes" id="UP000253303"/>
    </source>
</evidence>
<gene>
    <name evidence="2" type="ORF">DP939_00120</name>
</gene>
<evidence type="ECO:0000259" key="1">
    <source>
        <dbReference type="Pfam" id="PF04149"/>
    </source>
</evidence>
<organism evidence="2 3">
    <name type="scientific">Spongiactinospora rosea</name>
    <dbReference type="NCBI Taxonomy" id="2248750"/>
    <lineage>
        <taxon>Bacteria</taxon>
        <taxon>Bacillati</taxon>
        <taxon>Actinomycetota</taxon>
        <taxon>Actinomycetes</taxon>
        <taxon>Streptosporangiales</taxon>
        <taxon>Streptosporangiaceae</taxon>
        <taxon>Spongiactinospora</taxon>
    </lineage>
</organism>
<reference evidence="2 3" key="1">
    <citation type="submission" date="2018-06" db="EMBL/GenBank/DDBJ databases">
        <title>Sphaerisporangium craniellae sp. nov., isolated from a marine sponge in the South China Sea.</title>
        <authorList>
            <person name="Li L."/>
        </authorList>
    </citation>
    <scope>NUCLEOTIDE SEQUENCE [LARGE SCALE GENOMIC DNA]</scope>
    <source>
        <strain evidence="2 3">LHW63015</strain>
    </source>
</reference>
<comment type="caution">
    <text evidence="2">The sequence shown here is derived from an EMBL/GenBank/DDBJ whole genome shotgun (WGS) entry which is preliminary data.</text>
</comment>
<dbReference type="AlphaFoldDB" id="A0A366M9H3"/>
<protein>
    <submittedName>
        <fullName evidence="2">DUF397 domain-containing protein</fullName>
    </submittedName>
</protein>
<dbReference type="OrthoDB" id="4330022at2"/>
<dbReference type="Proteomes" id="UP000253303">
    <property type="component" value="Unassembled WGS sequence"/>
</dbReference>
<keyword evidence="3" id="KW-1185">Reference proteome</keyword>
<evidence type="ECO:0000313" key="2">
    <source>
        <dbReference type="EMBL" id="RBQ22132.1"/>
    </source>
</evidence>
<sequence length="72" mass="7870">MIGNPPPADIKNELISATWRKSTYSDAGGECIEVARLTNDRIALRDSKDPHGPVLIFSGAEWRQFTTGLARG</sequence>
<accession>A0A366M9H3</accession>
<dbReference type="EMBL" id="QMEY01000001">
    <property type="protein sequence ID" value="RBQ22132.1"/>
    <property type="molecule type" value="Genomic_DNA"/>
</dbReference>
<proteinExistence type="predicted"/>
<dbReference type="InterPro" id="IPR007278">
    <property type="entry name" value="DUF397"/>
</dbReference>
<name>A0A366M9H3_9ACTN</name>
<feature type="domain" description="DUF397" evidence="1">
    <location>
        <begin position="17"/>
        <end position="69"/>
    </location>
</feature>
<dbReference type="RefSeq" id="WP_113979426.1">
    <property type="nucleotide sequence ID" value="NZ_QMEY01000001.1"/>
</dbReference>